<dbReference type="SUPFAM" id="SSF56104">
    <property type="entry name" value="SAICAR synthase-like"/>
    <property type="match status" value="1"/>
</dbReference>
<keyword evidence="6 8" id="KW-0067">ATP-binding</keyword>
<name>A0A0G1CK83_9BACT</name>
<comment type="caution">
    <text evidence="12">The sequence shown here is derived from an EMBL/GenBank/DDBJ whole genome shotgun (WGS) entry which is preliminary data.</text>
</comment>
<dbReference type="SUPFAM" id="SSF56042">
    <property type="entry name" value="PurM C-terminal domain-like"/>
    <property type="match status" value="1"/>
</dbReference>
<evidence type="ECO:0000256" key="2">
    <source>
        <dbReference type="ARBA" id="ARBA00010190"/>
    </source>
</evidence>
<dbReference type="NCBIfam" id="NF009251">
    <property type="entry name" value="PRK12607.1"/>
    <property type="match status" value="1"/>
</dbReference>
<dbReference type="PANTHER" id="PTHR43700:SF1">
    <property type="entry name" value="PHOSPHORIBOSYLAMINOIMIDAZOLE-SUCCINOCARBOXAMIDE SYNTHASE"/>
    <property type="match status" value="1"/>
</dbReference>
<evidence type="ECO:0000256" key="5">
    <source>
        <dbReference type="ARBA" id="ARBA00022755"/>
    </source>
</evidence>
<organism evidence="12 13">
    <name type="scientific">Candidatus Gottesmanbacteria bacterium GW2011_GWB1_43_11</name>
    <dbReference type="NCBI Taxonomy" id="1618446"/>
    <lineage>
        <taxon>Bacteria</taxon>
        <taxon>Candidatus Gottesmaniibacteriota</taxon>
    </lineage>
</organism>
<dbReference type="PROSITE" id="PS01058">
    <property type="entry name" value="SAICAR_SYNTHETASE_2"/>
    <property type="match status" value="1"/>
</dbReference>
<feature type="domain" description="PurM-like C-terminal" evidence="11">
    <location>
        <begin position="524"/>
        <end position="685"/>
    </location>
</feature>
<dbReference type="GO" id="GO:0006189">
    <property type="term" value="P:'de novo' IMP biosynthetic process"/>
    <property type="evidence" value="ECO:0007669"/>
    <property type="project" value="UniProtKB-UniRule"/>
</dbReference>
<dbReference type="AlphaFoldDB" id="A0A0G1CK83"/>
<protein>
    <recommendedName>
        <fullName evidence="8">Phosphoribosylaminoimidazole-succinocarboxamide synthase</fullName>
        <ecNumber evidence="8">6.3.2.6</ecNumber>
    </recommendedName>
    <alternativeName>
        <fullName evidence="8">SAICAR synthetase</fullName>
    </alternativeName>
</protein>
<evidence type="ECO:0000256" key="7">
    <source>
        <dbReference type="ARBA" id="ARBA00048475"/>
    </source>
</evidence>
<dbReference type="Pfam" id="PF00586">
    <property type="entry name" value="AIRS"/>
    <property type="match status" value="1"/>
</dbReference>
<evidence type="ECO:0000259" key="11">
    <source>
        <dbReference type="Pfam" id="PF02769"/>
    </source>
</evidence>
<dbReference type="EC" id="6.3.2.6" evidence="8"/>
<evidence type="ECO:0000256" key="6">
    <source>
        <dbReference type="ARBA" id="ARBA00022840"/>
    </source>
</evidence>
<dbReference type="EMBL" id="LCFD01000014">
    <property type="protein sequence ID" value="KKS85909.1"/>
    <property type="molecule type" value="Genomic_DNA"/>
</dbReference>
<dbReference type="Gene3D" id="3.90.650.10">
    <property type="entry name" value="PurM-like C-terminal domain"/>
    <property type="match status" value="1"/>
</dbReference>
<keyword evidence="4 8" id="KW-0547">Nucleotide-binding</keyword>
<dbReference type="InterPro" id="IPR018236">
    <property type="entry name" value="SAICAR_synthetase_CS"/>
</dbReference>
<evidence type="ECO:0000256" key="8">
    <source>
        <dbReference type="HAMAP-Rule" id="MF_00137"/>
    </source>
</evidence>
<dbReference type="STRING" id="1618446.UV61_C0014G0009"/>
<evidence type="ECO:0000313" key="13">
    <source>
        <dbReference type="Proteomes" id="UP000034050"/>
    </source>
</evidence>
<dbReference type="InterPro" id="IPR028923">
    <property type="entry name" value="SAICAR_synt/ADE2_N"/>
</dbReference>
<dbReference type="InterPro" id="IPR016188">
    <property type="entry name" value="PurM-like_N"/>
</dbReference>
<feature type="domain" description="PurM-like N-terminal" evidence="9">
    <location>
        <begin position="412"/>
        <end position="511"/>
    </location>
</feature>
<evidence type="ECO:0000256" key="3">
    <source>
        <dbReference type="ARBA" id="ARBA00022598"/>
    </source>
</evidence>
<accession>A0A0G1CK83</accession>
<dbReference type="InterPro" id="IPR010918">
    <property type="entry name" value="PurM-like_C_dom"/>
</dbReference>
<dbReference type="Pfam" id="PF02769">
    <property type="entry name" value="AIRS_C"/>
    <property type="match status" value="1"/>
</dbReference>
<dbReference type="Gene3D" id="3.30.1330.10">
    <property type="entry name" value="PurM-like, N-terminal domain"/>
    <property type="match status" value="1"/>
</dbReference>
<dbReference type="Proteomes" id="UP000034050">
    <property type="component" value="Unassembled WGS sequence"/>
</dbReference>
<comment type="pathway">
    <text evidence="1 8">Purine metabolism; IMP biosynthesis via de novo pathway; 5-amino-1-(5-phospho-D-ribosyl)imidazole-4-carboxamide from 5-amino-1-(5-phospho-D-ribosyl)imidazole-4-carboxylate: step 1/2.</text>
</comment>
<gene>
    <name evidence="8" type="primary">purC</name>
    <name evidence="12" type="ORF">UV61_C0014G0009</name>
</gene>
<reference evidence="12 13" key="1">
    <citation type="journal article" date="2015" name="Nature">
        <title>rRNA introns, odd ribosomes, and small enigmatic genomes across a large radiation of phyla.</title>
        <authorList>
            <person name="Brown C.T."/>
            <person name="Hug L.A."/>
            <person name="Thomas B.C."/>
            <person name="Sharon I."/>
            <person name="Castelle C.J."/>
            <person name="Singh A."/>
            <person name="Wilkins M.J."/>
            <person name="Williams K.H."/>
            <person name="Banfield J.F."/>
        </authorList>
    </citation>
    <scope>NUCLEOTIDE SEQUENCE [LARGE SCALE GENOMIC DNA]</scope>
</reference>
<comment type="similarity">
    <text evidence="2 8">Belongs to the SAICAR synthetase family.</text>
</comment>
<dbReference type="PATRIC" id="fig|1618446.3.peg.1248"/>
<dbReference type="Gene3D" id="3.30.200.20">
    <property type="entry name" value="Phosphorylase Kinase, domain 1"/>
    <property type="match status" value="1"/>
</dbReference>
<evidence type="ECO:0000313" key="12">
    <source>
        <dbReference type="EMBL" id="KKS85909.1"/>
    </source>
</evidence>
<dbReference type="InterPro" id="IPR036921">
    <property type="entry name" value="PurM-like_N_sf"/>
</dbReference>
<dbReference type="PANTHER" id="PTHR43700">
    <property type="entry name" value="PHOSPHORIBOSYLAMINOIMIDAZOLE-SUCCINOCARBOXAMIDE SYNTHASE"/>
    <property type="match status" value="1"/>
</dbReference>
<dbReference type="UniPathway" id="UPA00074">
    <property type="reaction ID" value="UER00131"/>
</dbReference>
<dbReference type="Pfam" id="PF01259">
    <property type="entry name" value="SAICAR_synt"/>
    <property type="match status" value="1"/>
</dbReference>
<dbReference type="GO" id="GO:0005524">
    <property type="term" value="F:ATP binding"/>
    <property type="evidence" value="ECO:0007669"/>
    <property type="project" value="UniProtKB-KW"/>
</dbReference>
<dbReference type="GO" id="GO:0004639">
    <property type="term" value="F:phosphoribosylaminoimidazolesuccinocarboxamide synthase activity"/>
    <property type="evidence" value="ECO:0007669"/>
    <property type="project" value="UniProtKB-UniRule"/>
</dbReference>
<keyword evidence="5 8" id="KW-0658">Purine biosynthesis</keyword>
<dbReference type="GO" id="GO:0005737">
    <property type="term" value="C:cytoplasm"/>
    <property type="evidence" value="ECO:0007669"/>
    <property type="project" value="TreeGrafter"/>
</dbReference>
<dbReference type="Gene3D" id="3.30.470.20">
    <property type="entry name" value="ATP-grasp fold, B domain"/>
    <property type="match status" value="1"/>
</dbReference>
<evidence type="ECO:0000259" key="9">
    <source>
        <dbReference type="Pfam" id="PF00586"/>
    </source>
</evidence>
<comment type="catalytic activity">
    <reaction evidence="7 8">
        <text>5-amino-1-(5-phospho-D-ribosyl)imidazole-4-carboxylate + L-aspartate + ATP = (2S)-2-[5-amino-1-(5-phospho-beta-D-ribosyl)imidazole-4-carboxamido]succinate + ADP + phosphate + 2 H(+)</text>
        <dbReference type="Rhea" id="RHEA:22628"/>
        <dbReference type="ChEBI" id="CHEBI:15378"/>
        <dbReference type="ChEBI" id="CHEBI:29991"/>
        <dbReference type="ChEBI" id="CHEBI:30616"/>
        <dbReference type="ChEBI" id="CHEBI:43474"/>
        <dbReference type="ChEBI" id="CHEBI:58443"/>
        <dbReference type="ChEBI" id="CHEBI:77657"/>
        <dbReference type="ChEBI" id="CHEBI:456216"/>
        <dbReference type="EC" id="6.3.2.6"/>
    </reaction>
</comment>
<evidence type="ECO:0000256" key="4">
    <source>
        <dbReference type="ARBA" id="ARBA00022741"/>
    </source>
</evidence>
<proteinExistence type="inferred from homology"/>
<dbReference type="HAMAP" id="MF_00137">
    <property type="entry name" value="SAICAR_synth"/>
    <property type="match status" value="1"/>
</dbReference>
<evidence type="ECO:0000256" key="1">
    <source>
        <dbReference type="ARBA" id="ARBA00004672"/>
    </source>
</evidence>
<sequence>MIQEQTILKALPQVLKTIDIAQLGQKYQGKVRDFYKFVDKRILITTDRQSAFDVILGHIPFKGSVLNLLSAFWFAKTKHIVPNHLISVPHPNVLIAKDCQPIPVEMVVRGYISGVTKTSIWYSYEHGDRLIYGIKFPEGLKKNQKLTIPVITPTSHGGGKSGHDERLTREQIIARKIVPEKLYKQMEKAALTLFDYGSKLCKKRGLILVDTKYEFGLYKGKLTLIDEIHTPDSSRFWIVKTYAQRFAKGAEPENFDKEFLRLWYNQKGYLGDGPPPPMSKELVVQTAQRYIGVYEKITGRKFKTYPYPIQKNIQDALNSGGVKLTYSSGVQNQTIRYADVGDNYDTKDPIKKLAQTAAASTGKNLKSHGFSEITDSRGESAYVWSFDLAQDKKPVLMASVIEGLGTKNLVADGMGEFSGKTYYDVIAHDTVATIINDLVSVGATPLVLHAYWAIEDNSWLENKTRMIDFINGWKNACDIAGVSWGGGETPTLKGIVTPGTIDLGGSAIGIIKNKQHLITDTKLKSGDRIVLLKSNGVNANGISLTRAIAKKLPQGFKTKLPNGKMYGEALLTKTHVYAKLIAALQKADIDIHYISNITGHGLRKLMRPRPEFTYVIEKIWEPQPVFAFIQKQANLSDYEMYQTYNMGNDYALYLTASEVKKALGIIKRLGFAALDAGYVEKGERQVKIVPKNIVFSGSTLDLR</sequence>
<dbReference type="InterPro" id="IPR036676">
    <property type="entry name" value="PurM-like_C_sf"/>
</dbReference>
<keyword evidence="3 8" id="KW-0436">Ligase</keyword>
<dbReference type="SUPFAM" id="SSF55326">
    <property type="entry name" value="PurM N-terminal domain-like"/>
    <property type="match status" value="1"/>
</dbReference>
<dbReference type="CDD" id="cd01414">
    <property type="entry name" value="SAICAR_synt_Sc"/>
    <property type="match status" value="1"/>
</dbReference>
<feature type="domain" description="SAICAR synthetase/ADE2 N-terminal" evidence="10">
    <location>
        <begin position="26"/>
        <end position="266"/>
    </location>
</feature>
<evidence type="ECO:0000259" key="10">
    <source>
        <dbReference type="Pfam" id="PF01259"/>
    </source>
</evidence>